<evidence type="ECO:0000256" key="6">
    <source>
        <dbReference type="ARBA" id="ARBA00022801"/>
    </source>
</evidence>
<protein>
    <submittedName>
        <fullName evidence="8">Endonuclease</fullName>
    </submittedName>
</protein>
<keyword evidence="5 8" id="KW-0255">Endonuclease</keyword>
<dbReference type="InterPro" id="IPR008766">
    <property type="entry name" value="Replication_gene_A-like"/>
</dbReference>
<dbReference type="GO" id="GO:0004519">
    <property type="term" value="F:endonuclease activity"/>
    <property type="evidence" value="ECO:0007669"/>
    <property type="project" value="UniProtKB-KW"/>
</dbReference>
<feature type="non-terminal residue" evidence="8">
    <location>
        <position position="80"/>
    </location>
</feature>
<reference evidence="8 9" key="1">
    <citation type="submission" date="2018-03" db="EMBL/GenBank/DDBJ databases">
        <title>Non-Typhoidal Salmonella genome sequencing and assembly.</title>
        <authorList>
            <person name="Matchawe C."/>
        </authorList>
    </citation>
    <scope>NUCLEOTIDE SEQUENCE [LARGE SCALE GENOMIC DNA]</scope>
    <source>
        <strain evidence="8 9">8EV</strain>
    </source>
</reference>
<comment type="caution">
    <text evidence="8">The sequence shown here is derived from an EMBL/GenBank/DDBJ whole genome shotgun (WGS) entry which is preliminary data.</text>
</comment>
<proteinExistence type="inferred from homology"/>
<dbReference type="AlphaFoldDB" id="A0A659S3D8"/>
<feature type="non-terminal residue" evidence="8">
    <location>
        <position position="1"/>
    </location>
</feature>
<dbReference type="EMBL" id="PYKK01001560">
    <property type="protein sequence ID" value="TGD20615.1"/>
    <property type="molecule type" value="Genomic_DNA"/>
</dbReference>
<evidence type="ECO:0000313" key="9">
    <source>
        <dbReference type="Proteomes" id="UP000297989"/>
    </source>
</evidence>
<keyword evidence="6" id="KW-0378">Hydrolase</keyword>
<comment type="similarity">
    <text evidence="2">Belongs to the phage GPA family.</text>
</comment>
<evidence type="ECO:0000256" key="5">
    <source>
        <dbReference type="ARBA" id="ARBA00022759"/>
    </source>
</evidence>
<dbReference type="Proteomes" id="UP000297989">
    <property type="component" value="Unassembled WGS sequence"/>
</dbReference>
<dbReference type="GO" id="GO:0006260">
    <property type="term" value="P:DNA replication"/>
    <property type="evidence" value="ECO:0007669"/>
    <property type="project" value="UniProtKB-KW"/>
</dbReference>
<feature type="domain" description="Replication gene A protein-like" evidence="7">
    <location>
        <begin position="2"/>
        <end position="79"/>
    </location>
</feature>
<evidence type="ECO:0000259" key="7">
    <source>
        <dbReference type="Pfam" id="PF05840"/>
    </source>
</evidence>
<keyword evidence="3" id="KW-0235">DNA replication</keyword>
<keyword evidence="4" id="KW-0540">Nuclease</keyword>
<accession>A0A659S3D8</accession>
<evidence type="ECO:0000256" key="2">
    <source>
        <dbReference type="ARBA" id="ARBA00009260"/>
    </source>
</evidence>
<gene>
    <name evidence="8" type="ORF">C9F10_22760</name>
</gene>
<dbReference type="GO" id="GO:0016787">
    <property type="term" value="F:hydrolase activity"/>
    <property type="evidence" value="ECO:0007669"/>
    <property type="project" value="UniProtKB-KW"/>
</dbReference>
<organism evidence="8 9">
    <name type="scientific">Salmonella enterica subsp. enterica serovar Poona</name>
    <dbReference type="NCBI Taxonomy" id="436295"/>
    <lineage>
        <taxon>Bacteria</taxon>
        <taxon>Pseudomonadati</taxon>
        <taxon>Pseudomonadota</taxon>
        <taxon>Gammaproteobacteria</taxon>
        <taxon>Enterobacterales</taxon>
        <taxon>Enterobacteriaceae</taxon>
        <taxon>Salmonella</taxon>
    </lineage>
</organism>
<evidence type="ECO:0000256" key="3">
    <source>
        <dbReference type="ARBA" id="ARBA00022705"/>
    </source>
</evidence>
<comment type="function">
    <text evidence="1">Possible endonuclease which induces a single-strand cut and initiates DNA replication.</text>
</comment>
<dbReference type="Pfam" id="PF05840">
    <property type="entry name" value="Phage_GPA"/>
    <property type="match status" value="1"/>
</dbReference>
<sequence>PWTRATGGPSSDFLVETCAAFRKAMHKAGLRWYGVRVAEPHHDGTVHWHLLCFMRKKARRYLTARRRKFASRGDRGELGP</sequence>
<evidence type="ECO:0000256" key="4">
    <source>
        <dbReference type="ARBA" id="ARBA00022722"/>
    </source>
</evidence>
<evidence type="ECO:0000313" key="8">
    <source>
        <dbReference type="EMBL" id="TGD20615.1"/>
    </source>
</evidence>
<evidence type="ECO:0000256" key="1">
    <source>
        <dbReference type="ARBA" id="ARBA00003293"/>
    </source>
</evidence>
<name>A0A659S3D8_SALET</name>